<dbReference type="SUPFAM" id="SSF48600">
    <property type="entry name" value="Chorismate mutase II"/>
    <property type="match status" value="1"/>
</dbReference>
<dbReference type="Pfam" id="PF01817">
    <property type="entry name" value="CM_2"/>
    <property type="match status" value="1"/>
</dbReference>
<keyword evidence="2 4" id="KW-0413">Isomerase</keyword>
<dbReference type="InterPro" id="IPR036979">
    <property type="entry name" value="CM_dom_sf"/>
</dbReference>
<reference evidence="4 5" key="1">
    <citation type="submission" date="2020-08" db="EMBL/GenBank/DDBJ databases">
        <title>Genomic Encyclopedia of Type Strains, Phase IV (KMG-IV): sequencing the most valuable type-strain genomes for metagenomic binning, comparative biology and taxonomic classification.</title>
        <authorList>
            <person name="Goeker M."/>
        </authorList>
    </citation>
    <scope>NUCLEOTIDE SEQUENCE [LARGE SCALE GENOMIC DNA]</scope>
    <source>
        <strain evidence="4 5">DSM 100734</strain>
    </source>
</reference>
<dbReference type="InterPro" id="IPR051331">
    <property type="entry name" value="Chorismate_mutase-related"/>
</dbReference>
<accession>A0A7X0D347</accession>
<dbReference type="RefSeq" id="WP_183996196.1">
    <property type="nucleotide sequence ID" value="NZ_BMHW01000009.1"/>
</dbReference>
<evidence type="ECO:0000313" key="4">
    <source>
        <dbReference type="EMBL" id="MBB6165146.1"/>
    </source>
</evidence>
<evidence type="ECO:0000313" key="5">
    <source>
        <dbReference type="Proteomes" id="UP000547879"/>
    </source>
</evidence>
<evidence type="ECO:0000256" key="2">
    <source>
        <dbReference type="ARBA" id="ARBA00023235"/>
    </source>
</evidence>
<dbReference type="GO" id="GO:0046417">
    <property type="term" value="P:chorismate metabolic process"/>
    <property type="evidence" value="ECO:0007669"/>
    <property type="project" value="InterPro"/>
</dbReference>
<protein>
    <recommendedName>
        <fullName evidence="1">chorismate mutase</fullName>
        <ecNumber evidence="1">5.4.99.5</ecNumber>
    </recommendedName>
</protein>
<dbReference type="EC" id="5.4.99.5" evidence="1"/>
<dbReference type="InterPro" id="IPR036263">
    <property type="entry name" value="Chorismate_II_sf"/>
</dbReference>
<evidence type="ECO:0000259" key="3">
    <source>
        <dbReference type="PROSITE" id="PS51168"/>
    </source>
</evidence>
<dbReference type="PANTHER" id="PTHR38041:SF1">
    <property type="entry name" value="CHORISMATE MUTASE"/>
    <property type="match status" value="1"/>
</dbReference>
<dbReference type="GO" id="GO:0009697">
    <property type="term" value="P:salicylic acid biosynthetic process"/>
    <property type="evidence" value="ECO:0007669"/>
    <property type="project" value="TreeGrafter"/>
</dbReference>
<name>A0A7X0D347_9HYPH</name>
<proteinExistence type="predicted"/>
<dbReference type="InterPro" id="IPR002701">
    <property type="entry name" value="CM_II_prokaryot"/>
</dbReference>
<dbReference type="GO" id="GO:0004106">
    <property type="term" value="F:chorismate mutase activity"/>
    <property type="evidence" value="ECO:0007669"/>
    <property type="project" value="UniProtKB-EC"/>
</dbReference>
<dbReference type="AlphaFoldDB" id="A0A7X0D347"/>
<keyword evidence="5" id="KW-1185">Reference proteome</keyword>
<dbReference type="EMBL" id="JACHEG010000008">
    <property type="protein sequence ID" value="MBB6165146.1"/>
    <property type="molecule type" value="Genomic_DNA"/>
</dbReference>
<dbReference type="Gene3D" id="1.20.59.10">
    <property type="entry name" value="Chorismate mutase"/>
    <property type="match status" value="1"/>
</dbReference>
<feature type="domain" description="Chorismate mutase" evidence="3">
    <location>
        <begin position="4"/>
        <end position="95"/>
    </location>
</feature>
<dbReference type="PANTHER" id="PTHR38041">
    <property type="entry name" value="CHORISMATE MUTASE"/>
    <property type="match status" value="1"/>
</dbReference>
<sequence length="111" mass="12896">MTTYNAVEQLGFYRKTIDNLDSALLYILAERFRCTEQVGELKARHEMPATDNERERRQMVRLRDIAANLDLDQQFVENLMHLIVGTVVERHKEIAGEKNEFSRNSSPTAAR</sequence>
<organism evidence="4 5">
    <name type="scientific">Rhizobium wenxiniae</name>
    <dbReference type="NCBI Taxonomy" id="1737357"/>
    <lineage>
        <taxon>Bacteria</taxon>
        <taxon>Pseudomonadati</taxon>
        <taxon>Pseudomonadota</taxon>
        <taxon>Alphaproteobacteria</taxon>
        <taxon>Hyphomicrobiales</taxon>
        <taxon>Rhizobiaceae</taxon>
        <taxon>Rhizobium/Agrobacterium group</taxon>
        <taxon>Rhizobium</taxon>
    </lineage>
</organism>
<evidence type="ECO:0000256" key="1">
    <source>
        <dbReference type="ARBA" id="ARBA00012404"/>
    </source>
</evidence>
<comment type="caution">
    <text evidence="4">The sequence shown here is derived from an EMBL/GenBank/DDBJ whole genome shotgun (WGS) entry which is preliminary data.</text>
</comment>
<dbReference type="PROSITE" id="PS51168">
    <property type="entry name" value="CHORISMATE_MUT_2"/>
    <property type="match status" value="1"/>
</dbReference>
<dbReference type="Proteomes" id="UP000547879">
    <property type="component" value="Unassembled WGS sequence"/>
</dbReference>
<gene>
    <name evidence="4" type="ORF">HNQ72_004992</name>
</gene>
<dbReference type="SMART" id="SM00830">
    <property type="entry name" value="CM_2"/>
    <property type="match status" value="1"/>
</dbReference>